<evidence type="ECO:0008006" key="3">
    <source>
        <dbReference type="Google" id="ProtNLM"/>
    </source>
</evidence>
<name>A0ABD3I6H1_9MARC</name>
<keyword evidence="2" id="KW-1185">Reference proteome</keyword>
<dbReference type="Proteomes" id="UP001633002">
    <property type="component" value="Unassembled WGS sequence"/>
</dbReference>
<dbReference type="AlphaFoldDB" id="A0ABD3I6H1"/>
<sequence length="95" mass="10549">MAFTAAKYIPLAVVSPGGNNVLSEAEERWQRVVDGPLEGVPFTYENFENALTKYDFNFEIGDLVKGVVLKTDNNGALIGAKARHIYPFQKPLFTK</sequence>
<evidence type="ECO:0000313" key="1">
    <source>
        <dbReference type="EMBL" id="KAL3699303.1"/>
    </source>
</evidence>
<dbReference type="EMBL" id="JBJQOH010000001">
    <property type="protein sequence ID" value="KAL3699303.1"/>
    <property type="molecule type" value="Genomic_DNA"/>
</dbReference>
<accession>A0ABD3I6H1</accession>
<organism evidence="1 2">
    <name type="scientific">Riccia sorocarpa</name>
    <dbReference type="NCBI Taxonomy" id="122646"/>
    <lineage>
        <taxon>Eukaryota</taxon>
        <taxon>Viridiplantae</taxon>
        <taxon>Streptophyta</taxon>
        <taxon>Embryophyta</taxon>
        <taxon>Marchantiophyta</taxon>
        <taxon>Marchantiopsida</taxon>
        <taxon>Marchantiidae</taxon>
        <taxon>Marchantiales</taxon>
        <taxon>Ricciaceae</taxon>
        <taxon>Riccia</taxon>
    </lineage>
</organism>
<proteinExistence type="predicted"/>
<evidence type="ECO:0000313" key="2">
    <source>
        <dbReference type="Proteomes" id="UP001633002"/>
    </source>
</evidence>
<protein>
    <recommendedName>
        <fullName evidence="3">Ribosomal protein S1</fullName>
    </recommendedName>
</protein>
<gene>
    <name evidence="1" type="ORF">R1sor_017325</name>
</gene>
<reference evidence="1 2" key="1">
    <citation type="submission" date="2024-09" db="EMBL/GenBank/DDBJ databases">
        <title>Chromosome-scale assembly of Riccia sorocarpa.</title>
        <authorList>
            <person name="Paukszto L."/>
        </authorList>
    </citation>
    <scope>NUCLEOTIDE SEQUENCE [LARGE SCALE GENOMIC DNA]</scope>
    <source>
        <strain evidence="1">LP-2024</strain>
        <tissue evidence="1">Aerial parts of the thallus</tissue>
    </source>
</reference>
<comment type="caution">
    <text evidence="1">The sequence shown here is derived from an EMBL/GenBank/DDBJ whole genome shotgun (WGS) entry which is preliminary data.</text>
</comment>